<evidence type="ECO:0000259" key="1">
    <source>
        <dbReference type="Pfam" id="PF01507"/>
    </source>
</evidence>
<dbReference type="EMBL" id="FLUP01000001">
    <property type="protein sequence ID" value="SBW02182.1"/>
    <property type="molecule type" value="Genomic_DNA"/>
</dbReference>
<proteinExistence type="predicted"/>
<protein>
    <recommendedName>
        <fullName evidence="1">Phosphoadenosine phosphosulphate reductase domain-containing protein</fullName>
    </recommendedName>
</protein>
<dbReference type="GO" id="GO:0003824">
    <property type="term" value="F:catalytic activity"/>
    <property type="evidence" value="ECO:0007669"/>
    <property type="project" value="InterPro"/>
</dbReference>
<sequence>MNQLERDALATIEKALAGHDNPAMFWSGGKDSIVALHLLRQVHPSPAVIFLGHIYGSSSWRWKWALQELTEQNLCAFFMPPTCFQLCQNGDNFLLLGAYAFNGQLLSTSAFLHSKDKRGDSGPFTCARHEILSAPLAPQGLKGAWNMFVTGQRSSDILKCAFTSDMNQGEPWQGESIAPAGGGVRVTPLLHWQRSDVWDYIRRHGLRYQRERYEGGSAAMDFDSGQACWDCLDTRHTGQTVVCPKTGQEMTVNIPDGVYQASLESLTA</sequence>
<dbReference type="Pfam" id="PF01507">
    <property type="entry name" value="PAPS_reduct"/>
    <property type="match status" value="1"/>
</dbReference>
<name>A0A212JRY2_9BACT</name>
<dbReference type="RefSeq" id="WP_227118144.1">
    <property type="nucleotide sequence ID" value="NZ_LT598928.1"/>
</dbReference>
<reference evidence="2" key="1">
    <citation type="submission" date="2016-04" db="EMBL/GenBank/DDBJ databases">
        <authorList>
            <person name="Evans L.H."/>
            <person name="Alamgir A."/>
            <person name="Owens N."/>
            <person name="Weber N.D."/>
            <person name="Virtaneva K."/>
            <person name="Barbian K."/>
            <person name="Babar A."/>
            <person name="Rosenke K."/>
        </authorList>
    </citation>
    <scope>NUCLEOTIDE SEQUENCE</scope>
    <source>
        <strain evidence="2">92-2</strain>
    </source>
</reference>
<feature type="domain" description="Phosphoadenosine phosphosulphate reductase" evidence="1">
    <location>
        <begin position="149"/>
        <end position="209"/>
    </location>
</feature>
<dbReference type="SUPFAM" id="SSF52402">
    <property type="entry name" value="Adenine nucleotide alpha hydrolases-like"/>
    <property type="match status" value="1"/>
</dbReference>
<dbReference type="InterPro" id="IPR014729">
    <property type="entry name" value="Rossmann-like_a/b/a_fold"/>
</dbReference>
<dbReference type="PANTHER" id="PTHR43196:SF1">
    <property type="entry name" value="SULFATE ADENYLYLTRANSFERASE SUBUNIT 2"/>
    <property type="match status" value="1"/>
</dbReference>
<gene>
    <name evidence="2" type="ORF">KM92DES2_11619</name>
</gene>
<evidence type="ECO:0000313" key="2">
    <source>
        <dbReference type="EMBL" id="SBW02182.1"/>
    </source>
</evidence>
<dbReference type="InterPro" id="IPR050128">
    <property type="entry name" value="Sulfate_adenylyltrnsfr_sub2"/>
</dbReference>
<dbReference type="Gene3D" id="3.40.50.620">
    <property type="entry name" value="HUPs"/>
    <property type="match status" value="2"/>
</dbReference>
<dbReference type="AlphaFoldDB" id="A0A212JRY2"/>
<dbReference type="PANTHER" id="PTHR43196">
    <property type="entry name" value="SULFATE ADENYLYLTRANSFERASE SUBUNIT 2"/>
    <property type="match status" value="1"/>
</dbReference>
<organism evidence="2">
    <name type="scientific">uncultured Desulfovibrio sp</name>
    <dbReference type="NCBI Taxonomy" id="167968"/>
    <lineage>
        <taxon>Bacteria</taxon>
        <taxon>Pseudomonadati</taxon>
        <taxon>Thermodesulfobacteriota</taxon>
        <taxon>Desulfovibrionia</taxon>
        <taxon>Desulfovibrionales</taxon>
        <taxon>Desulfovibrionaceae</taxon>
        <taxon>Desulfovibrio</taxon>
        <taxon>environmental samples</taxon>
    </lineage>
</organism>
<dbReference type="InterPro" id="IPR002500">
    <property type="entry name" value="PAPS_reduct_dom"/>
</dbReference>
<accession>A0A212JRY2</accession>